<evidence type="ECO:0000313" key="4">
    <source>
        <dbReference type="Proteomes" id="UP001303473"/>
    </source>
</evidence>
<dbReference type="EMBL" id="MU853791">
    <property type="protein sequence ID" value="KAK3940786.1"/>
    <property type="molecule type" value="Genomic_DNA"/>
</dbReference>
<feature type="domain" description="HNH nuclease" evidence="2">
    <location>
        <begin position="178"/>
        <end position="261"/>
    </location>
</feature>
<evidence type="ECO:0000259" key="2">
    <source>
        <dbReference type="Pfam" id="PF13391"/>
    </source>
</evidence>
<gene>
    <name evidence="3" type="ORF">QBC46DRAFT_312764</name>
</gene>
<organism evidence="3 4">
    <name type="scientific">Diplogelasinospora grovesii</name>
    <dbReference type="NCBI Taxonomy" id="303347"/>
    <lineage>
        <taxon>Eukaryota</taxon>
        <taxon>Fungi</taxon>
        <taxon>Dikarya</taxon>
        <taxon>Ascomycota</taxon>
        <taxon>Pezizomycotina</taxon>
        <taxon>Sordariomycetes</taxon>
        <taxon>Sordariomycetidae</taxon>
        <taxon>Sordariales</taxon>
        <taxon>Diplogelasinosporaceae</taxon>
        <taxon>Diplogelasinospora</taxon>
    </lineage>
</organism>
<dbReference type="AlphaFoldDB" id="A0AAN6N7W2"/>
<keyword evidence="4" id="KW-1185">Reference proteome</keyword>
<name>A0AAN6N7W2_9PEZI</name>
<proteinExistence type="predicted"/>
<evidence type="ECO:0000313" key="3">
    <source>
        <dbReference type="EMBL" id="KAK3940786.1"/>
    </source>
</evidence>
<dbReference type="Proteomes" id="UP001303473">
    <property type="component" value="Unassembled WGS sequence"/>
</dbReference>
<protein>
    <recommendedName>
        <fullName evidence="2">HNH nuclease domain-containing protein</fullName>
    </recommendedName>
</protein>
<sequence>MDWTDPLRKLAPSVSHPAPESVASSELSSVFADHDDDRWYKTCDVLLKTMKDDYIPNSSQDDTPKVLHTFLMKLPKDGQLALMSEIQLLKNDAARLRQLRNFLVDTILKPIMAAGGKNPKTPITPSPYPGAKDAIPSSMSKIEPSFRKDQASLKADCLRREGYRCALTNKVDRNTKNQALLGAGARTVLTQCAHILPFALRNFNEQNAQETENKATIWWALYRYFPDLKDLIGPDSINQRQNALTMLGDLHREFGDFNLALEPLGNNRYRVCWMTSPGNYGVPEIITLTSNDLSIPLPDPKYLWVHFRIAEVLEVSGVGKTIADALEKEAWDPENIEPNGSSDIGSILSRKMLTGI</sequence>
<dbReference type="InterPro" id="IPR003615">
    <property type="entry name" value="HNH_nuc"/>
</dbReference>
<evidence type="ECO:0000256" key="1">
    <source>
        <dbReference type="SAM" id="MobiDB-lite"/>
    </source>
</evidence>
<accession>A0AAN6N7W2</accession>
<comment type="caution">
    <text evidence="3">The sequence shown here is derived from an EMBL/GenBank/DDBJ whole genome shotgun (WGS) entry which is preliminary data.</text>
</comment>
<feature type="region of interest" description="Disordered" evidence="1">
    <location>
        <begin position="1"/>
        <end position="22"/>
    </location>
</feature>
<dbReference type="Pfam" id="PF13391">
    <property type="entry name" value="HNH_2"/>
    <property type="match status" value="1"/>
</dbReference>
<reference evidence="4" key="1">
    <citation type="journal article" date="2023" name="Mol. Phylogenet. Evol.">
        <title>Genome-scale phylogeny and comparative genomics of the fungal order Sordariales.</title>
        <authorList>
            <person name="Hensen N."/>
            <person name="Bonometti L."/>
            <person name="Westerberg I."/>
            <person name="Brannstrom I.O."/>
            <person name="Guillou S."/>
            <person name="Cros-Aarteil S."/>
            <person name="Calhoun S."/>
            <person name="Haridas S."/>
            <person name="Kuo A."/>
            <person name="Mondo S."/>
            <person name="Pangilinan J."/>
            <person name="Riley R."/>
            <person name="LaButti K."/>
            <person name="Andreopoulos B."/>
            <person name="Lipzen A."/>
            <person name="Chen C."/>
            <person name="Yan M."/>
            <person name="Daum C."/>
            <person name="Ng V."/>
            <person name="Clum A."/>
            <person name="Steindorff A."/>
            <person name="Ohm R.A."/>
            <person name="Martin F."/>
            <person name="Silar P."/>
            <person name="Natvig D.O."/>
            <person name="Lalanne C."/>
            <person name="Gautier V."/>
            <person name="Ament-Velasquez S.L."/>
            <person name="Kruys A."/>
            <person name="Hutchinson M.I."/>
            <person name="Powell A.J."/>
            <person name="Barry K."/>
            <person name="Miller A.N."/>
            <person name="Grigoriev I.V."/>
            <person name="Debuchy R."/>
            <person name="Gladieux P."/>
            <person name="Hiltunen Thoren M."/>
            <person name="Johannesson H."/>
        </authorList>
    </citation>
    <scope>NUCLEOTIDE SEQUENCE [LARGE SCALE GENOMIC DNA]</scope>
    <source>
        <strain evidence="4">CBS 340.73</strain>
    </source>
</reference>